<keyword evidence="6" id="KW-1185">Reference proteome</keyword>
<keyword evidence="1" id="KW-0805">Transcription regulation</keyword>
<dbReference type="SUPFAM" id="SSF46785">
    <property type="entry name" value="Winged helix' DNA-binding domain"/>
    <property type="match status" value="1"/>
</dbReference>
<dbReference type="Pfam" id="PF00392">
    <property type="entry name" value="GntR"/>
    <property type="match status" value="1"/>
</dbReference>
<dbReference type="GO" id="GO:0003700">
    <property type="term" value="F:DNA-binding transcription factor activity"/>
    <property type="evidence" value="ECO:0007669"/>
    <property type="project" value="InterPro"/>
</dbReference>
<dbReference type="EMBL" id="WBJY01000001">
    <property type="protein sequence ID" value="KAB1648896.1"/>
    <property type="molecule type" value="Genomic_DNA"/>
</dbReference>
<dbReference type="InterPro" id="IPR008920">
    <property type="entry name" value="TF_FadR/GntR_C"/>
</dbReference>
<dbReference type="AlphaFoldDB" id="A0A6H9WJA3"/>
<protein>
    <submittedName>
        <fullName evidence="5">GntR family transcriptional regulator</fullName>
    </submittedName>
</protein>
<dbReference type="Gene3D" id="1.10.10.10">
    <property type="entry name" value="Winged helix-like DNA-binding domain superfamily/Winged helix DNA-binding domain"/>
    <property type="match status" value="1"/>
</dbReference>
<dbReference type="PANTHER" id="PTHR43537:SF49">
    <property type="entry name" value="TRANSCRIPTIONAL REGULATORY PROTEIN"/>
    <property type="match status" value="1"/>
</dbReference>
<evidence type="ECO:0000256" key="2">
    <source>
        <dbReference type="ARBA" id="ARBA00023125"/>
    </source>
</evidence>
<dbReference type="InterPro" id="IPR036388">
    <property type="entry name" value="WH-like_DNA-bd_sf"/>
</dbReference>
<comment type="caution">
    <text evidence="5">The sequence shown here is derived from an EMBL/GenBank/DDBJ whole genome shotgun (WGS) entry which is preliminary data.</text>
</comment>
<sequence length="220" mass="24457">MKQSRAGEIRDHIEQAIVTGAFRPGERLDEVKLAAQFEVSRTPIREALRQLIATELVEAQPHRGTFVKDFSVRDMLNMFEVMSELEGMCARLAARRRSDAQLREIEAACETCAANSESGDADAYYYANEQFHLAIYEASGNAFLARTAQSLLLRLRPFRRLQLRVPGRMRSSTTEHGAIVEAIRAGDSASAEQLIEEHVSVQGDRFGDFVAALGDSVGRP</sequence>
<dbReference type="CDD" id="cd07377">
    <property type="entry name" value="WHTH_GntR"/>
    <property type="match status" value="1"/>
</dbReference>
<dbReference type="Proteomes" id="UP000431744">
    <property type="component" value="Unassembled WGS sequence"/>
</dbReference>
<dbReference type="PANTHER" id="PTHR43537">
    <property type="entry name" value="TRANSCRIPTIONAL REGULATOR, GNTR FAMILY"/>
    <property type="match status" value="1"/>
</dbReference>
<dbReference type="Gene3D" id="1.20.120.530">
    <property type="entry name" value="GntR ligand-binding domain-like"/>
    <property type="match status" value="1"/>
</dbReference>
<evidence type="ECO:0000313" key="5">
    <source>
        <dbReference type="EMBL" id="KAB1648896.1"/>
    </source>
</evidence>
<proteinExistence type="predicted"/>
<dbReference type="SUPFAM" id="SSF48008">
    <property type="entry name" value="GntR ligand-binding domain-like"/>
    <property type="match status" value="1"/>
</dbReference>
<dbReference type="InterPro" id="IPR036390">
    <property type="entry name" value="WH_DNA-bd_sf"/>
</dbReference>
<organism evidence="5 6">
    <name type="scientific">Pseudoclavibacter endophyticus</name>
    <dbReference type="NCBI Taxonomy" id="1778590"/>
    <lineage>
        <taxon>Bacteria</taxon>
        <taxon>Bacillati</taxon>
        <taxon>Actinomycetota</taxon>
        <taxon>Actinomycetes</taxon>
        <taxon>Micrococcales</taxon>
        <taxon>Microbacteriaceae</taxon>
        <taxon>Pseudoclavibacter</taxon>
    </lineage>
</organism>
<dbReference type="InterPro" id="IPR011711">
    <property type="entry name" value="GntR_C"/>
</dbReference>
<dbReference type="RefSeq" id="WP_158027450.1">
    <property type="nucleotide sequence ID" value="NZ_BMHG01000001.1"/>
</dbReference>
<keyword evidence="3" id="KW-0804">Transcription</keyword>
<accession>A0A6H9WJA3</accession>
<feature type="domain" description="HTH gntR-type" evidence="4">
    <location>
        <begin position="3"/>
        <end position="70"/>
    </location>
</feature>
<reference evidence="5 6" key="1">
    <citation type="submission" date="2019-09" db="EMBL/GenBank/DDBJ databases">
        <title>Phylogeny of genus Pseudoclavibacter and closely related genus.</title>
        <authorList>
            <person name="Li Y."/>
        </authorList>
    </citation>
    <scope>NUCLEOTIDE SEQUENCE [LARGE SCALE GENOMIC DNA]</scope>
    <source>
        <strain evidence="5 6">EGI 60007</strain>
    </source>
</reference>
<dbReference type="PROSITE" id="PS50949">
    <property type="entry name" value="HTH_GNTR"/>
    <property type="match status" value="1"/>
</dbReference>
<dbReference type="Pfam" id="PF07729">
    <property type="entry name" value="FCD"/>
    <property type="match status" value="1"/>
</dbReference>
<dbReference type="GO" id="GO:0003677">
    <property type="term" value="F:DNA binding"/>
    <property type="evidence" value="ECO:0007669"/>
    <property type="project" value="UniProtKB-KW"/>
</dbReference>
<evidence type="ECO:0000256" key="3">
    <source>
        <dbReference type="ARBA" id="ARBA00023163"/>
    </source>
</evidence>
<evidence type="ECO:0000259" key="4">
    <source>
        <dbReference type="PROSITE" id="PS50949"/>
    </source>
</evidence>
<dbReference type="SMART" id="SM00895">
    <property type="entry name" value="FCD"/>
    <property type="match status" value="1"/>
</dbReference>
<keyword evidence="2" id="KW-0238">DNA-binding</keyword>
<dbReference type="SMART" id="SM00345">
    <property type="entry name" value="HTH_GNTR"/>
    <property type="match status" value="1"/>
</dbReference>
<evidence type="ECO:0000313" key="6">
    <source>
        <dbReference type="Proteomes" id="UP000431744"/>
    </source>
</evidence>
<name>A0A6H9WJA3_9MICO</name>
<gene>
    <name evidence="5" type="ORF">F8O04_00900</name>
</gene>
<dbReference type="InterPro" id="IPR000524">
    <property type="entry name" value="Tscrpt_reg_HTH_GntR"/>
</dbReference>
<dbReference type="OrthoDB" id="9816161at2"/>
<evidence type="ECO:0000256" key="1">
    <source>
        <dbReference type="ARBA" id="ARBA00023015"/>
    </source>
</evidence>